<proteinExistence type="predicted"/>
<gene>
    <name evidence="2" type="ORF">SCHPADRAFT_892822</name>
</gene>
<dbReference type="Proteomes" id="UP000053477">
    <property type="component" value="Unassembled WGS sequence"/>
</dbReference>
<dbReference type="AlphaFoldDB" id="A0A0H2RK23"/>
<dbReference type="InParanoid" id="A0A0H2RK23"/>
<evidence type="ECO:0000313" key="3">
    <source>
        <dbReference type="Proteomes" id="UP000053477"/>
    </source>
</evidence>
<keyword evidence="3" id="KW-1185">Reference proteome</keyword>
<organism evidence="2 3">
    <name type="scientific">Schizopora paradoxa</name>
    <dbReference type="NCBI Taxonomy" id="27342"/>
    <lineage>
        <taxon>Eukaryota</taxon>
        <taxon>Fungi</taxon>
        <taxon>Dikarya</taxon>
        <taxon>Basidiomycota</taxon>
        <taxon>Agaricomycotina</taxon>
        <taxon>Agaricomycetes</taxon>
        <taxon>Hymenochaetales</taxon>
        <taxon>Schizoporaceae</taxon>
        <taxon>Schizopora</taxon>
    </lineage>
</organism>
<protein>
    <submittedName>
        <fullName evidence="2">Uncharacterized protein</fullName>
    </submittedName>
</protein>
<reference evidence="2 3" key="1">
    <citation type="submission" date="2015-04" db="EMBL/GenBank/DDBJ databases">
        <title>Complete genome sequence of Schizopora paradoxa KUC8140, a cosmopolitan wood degrader in East Asia.</title>
        <authorList>
            <consortium name="DOE Joint Genome Institute"/>
            <person name="Min B."/>
            <person name="Park H."/>
            <person name="Jang Y."/>
            <person name="Kim J.-J."/>
            <person name="Kim K.H."/>
            <person name="Pangilinan J."/>
            <person name="Lipzen A."/>
            <person name="Riley R."/>
            <person name="Grigoriev I.V."/>
            <person name="Spatafora J.W."/>
            <person name="Choi I.-G."/>
        </authorList>
    </citation>
    <scope>NUCLEOTIDE SEQUENCE [LARGE SCALE GENOMIC DNA]</scope>
    <source>
        <strain evidence="2 3">KUC8140</strain>
    </source>
</reference>
<evidence type="ECO:0000256" key="1">
    <source>
        <dbReference type="SAM" id="MobiDB-lite"/>
    </source>
</evidence>
<sequence length="257" mass="29063">MHETGRSRSDSDSKNPSDPRKEIFRLYAEDPVVYHIFQHRVREITSNSRSSDGGYFETPDSKPEELCHRRWSKVLGSCSFQSVNDSETKQSNCNALKDSFAKSNTVELDIVTASQYVESFLFEDLKGKVRRLSGDIVTEINYGYARDSKLLVFGVMKQMALHRIVMPSLDDIVKANPSDSETEEPLYAAAVHQEINSPWYFTMVKDGASSATYTDEVGEEHVTQEFFVLALRHDPIDLPLQDVQRRAGAKDPTGPVF</sequence>
<evidence type="ECO:0000313" key="2">
    <source>
        <dbReference type="EMBL" id="KLO09818.1"/>
    </source>
</evidence>
<dbReference type="EMBL" id="KQ086044">
    <property type="protein sequence ID" value="KLO09818.1"/>
    <property type="molecule type" value="Genomic_DNA"/>
</dbReference>
<name>A0A0H2RK23_9AGAM</name>
<accession>A0A0H2RK23</accession>
<feature type="region of interest" description="Disordered" evidence="1">
    <location>
        <begin position="1"/>
        <end position="21"/>
    </location>
</feature>